<evidence type="ECO:0000256" key="5">
    <source>
        <dbReference type="PROSITE-ProRule" id="PRU00261"/>
    </source>
</evidence>
<dbReference type="Pfam" id="PF00182">
    <property type="entry name" value="Glyco_hydro_19"/>
    <property type="match status" value="2"/>
</dbReference>
<keyword evidence="3 4" id="KW-1015">Disulfide bond</keyword>
<evidence type="ECO:0000313" key="9">
    <source>
        <dbReference type="Proteomes" id="UP001642260"/>
    </source>
</evidence>
<name>A0ABC8KJ52_ERUVS</name>
<feature type="domain" description="Chitin-binding type-1" evidence="7">
    <location>
        <begin position="24"/>
        <end position="59"/>
    </location>
</feature>
<feature type="disulfide bond" evidence="4">
    <location>
        <begin position="147"/>
        <end position="156"/>
    </location>
</feature>
<evidence type="ECO:0000256" key="1">
    <source>
        <dbReference type="ARBA" id="ARBA00009373"/>
    </source>
</evidence>
<keyword evidence="9" id="KW-1185">Reference proteome</keyword>
<dbReference type="PANTHER" id="PTHR22595">
    <property type="entry name" value="CHITINASE-RELATED"/>
    <property type="match status" value="1"/>
</dbReference>
<sequence>MAFPNTSLLLLLALLGFYSQIIKSQNCNCPPNVCCSQFGYCGTTDAHCGRTCRSGPCRGSGTPSGADAVGSNVTQGFFNGIINQADNGCAGKRFYTRDSFINATITSPSFANSVTRREIATMFAHFTYQTGHFCYIEEINGASRSSCDQSNRRYPCAPGKSYHGRGPLLLSWNYNYGPCGQSLGLDLLRHPELISSNPIVAFRAAMWFWMKSVRPVLNQGFGATIRAISSLECNGGNLGAVNGRIGYYRDYCGQLGVDPGANVTC</sequence>
<organism evidence="8 9">
    <name type="scientific">Eruca vesicaria subsp. sativa</name>
    <name type="common">Garden rocket</name>
    <name type="synonym">Eruca sativa</name>
    <dbReference type="NCBI Taxonomy" id="29727"/>
    <lineage>
        <taxon>Eukaryota</taxon>
        <taxon>Viridiplantae</taxon>
        <taxon>Streptophyta</taxon>
        <taxon>Embryophyta</taxon>
        <taxon>Tracheophyta</taxon>
        <taxon>Spermatophyta</taxon>
        <taxon>Magnoliopsida</taxon>
        <taxon>eudicotyledons</taxon>
        <taxon>Gunneridae</taxon>
        <taxon>Pentapetalae</taxon>
        <taxon>rosids</taxon>
        <taxon>malvids</taxon>
        <taxon>Brassicales</taxon>
        <taxon>Brassicaceae</taxon>
        <taxon>Brassiceae</taxon>
        <taxon>Eruca</taxon>
    </lineage>
</organism>
<dbReference type="PANTHER" id="PTHR22595:SF178">
    <property type="entry name" value="(RAPE) HYPOTHETICAL PROTEIN"/>
    <property type="match status" value="1"/>
</dbReference>
<feature type="disulfide bond" evidence="4">
    <location>
        <begin position="233"/>
        <end position="265"/>
    </location>
</feature>
<dbReference type="PIRSF" id="PIRSF001060">
    <property type="entry name" value="Endochitinase"/>
    <property type="match status" value="1"/>
</dbReference>
<feature type="chain" id="PRO_5044859923" description="Chitin-binding type-1 domain-containing protein" evidence="6">
    <location>
        <begin position="25"/>
        <end position="265"/>
    </location>
</feature>
<feature type="signal peptide" evidence="6">
    <location>
        <begin position="1"/>
        <end position="24"/>
    </location>
</feature>
<dbReference type="PROSITE" id="PS50941">
    <property type="entry name" value="CHIT_BIND_I_2"/>
    <property type="match status" value="1"/>
</dbReference>
<dbReference type="InterPro" id="IPR001002">
    <property type="entry name" value="Chitin-bd_1"/>
</dbReference>
<dbReference type="SUPFAM" id="SSF53955">
    <property type="entry name" value="Lysozyme-like"/>
    <property type="match status" value="1"/>
</dbReference>
<comment type="caution">
    <text evidence="5">Lacks conserved residue(s) required for the propagation of feature annotation.</text>
</comment>
<comment type="similarity">
    <text evidence="1">Belongs to the glycosyl hydrolase 19 family. Chitinase class I subfamily.</text>
</comment>
<accession>A0ABC8KJ52</accession>
<comment type="caution">
    <text evidence="8">The sequence shown here is derived from an EMBL/GenBank/DDBJ whole genome shotgun (WGS) entry which is preliminary data.</text>
</comment>
<dbReference type="Gene3D" id="1.10.530.10">
    <property type="match status" value="1"/>
</dbReference>
<dbReference type="SMART" id="SM00270">
    <property type="entry name" value="ChtBD1"/>
    <property type="match status" value="1"/>
</dbReference>
<dbReference type="SUPFAM" id="SSF57016">
    <property type="entry name" value="Plant lectins/antimicrobial peptides"/>
    <property type="match status" value="1"/>
</dbReference>
<protein>
    <recommendedName>
        <fullName evidence="7">Chitin-binding type-1 domain-containing protein</fullName>
    </recommendedName>
</protein>
<evidence type="ECO:0000256" key="2">
    <source>
        <dbReference type="ARBA" id="ARBA00022669"/>
    </source>
</evidence>
<dbReference type="FunFam" id="3.30.20.10:FF:000001">
    <property type="entry name" value="Endochitinase (Chitinase)"/>
    <property type="match status" value="1"/>
</dbReference>
<dbReference type="Pfam" id="PF00187">
    <property type="entry name" value="Chitin_bind_1"/>
    <property type="match status" value="1"/>
</dbReference>
<keyword evidence="6" id="KW-0732">Signal</keyword>
<evidence type="ECO:0000259" key="7">
    <source>
        <dbReference type="PROSITE" id="PS50941"/>
    </source>
</evidence>
<feature type="disulfide bond" evidence="4">
    <location>
        <begin position="89"/>
        <end position="134"/>
    </location>
</feature>
<evidence type="ECO:0000256" key="6">
    <source>
        <dbReference type="SAM" id="SignalP"/>
    </source>
</evidence>
<dbReference type="InterPro" id="IPR023346">
    <property type="entry name" value="Lysozyme-like_dom_sf"/>
</dbReference>
<dbReference type="Proteomes" id="UP001642260">
    <property type="component" value="Unassembled WGS sequence"/>
</dbReference>
<dbReference type="GO" id="GO:0008061">
    <property type="term" value="F:chitin binding"/>
    <property type="evidence" value="ECO:0007669"/>
    <property type="project" value="UniProtKB-UniRule"/>
</dbReference>
<dbReference type="CDD" id="cd00035">
    <property type="entry name" value="ChtBD1"/>
    <property type="match status" value="1"/>
</dbReference>
<dbReference type="EMBL" id="CAKOAT010249487">
    <property type="protein sequence ID" value="CAH8358555.1"/>
    <property type="molecule type" value="Genomic_DNA"/>
</dbReference>
<dbReference type="InterPro" id="IPR000726">
    <property type="entry name" value="Glyco_hydro_19_cat"/>
</dbReference>
<dbReference type="CDD" id="cd00325">
    <property type="entry name" value="chitinase_GH19"/>
    <property type="match status" value="1"/>
</dbReference>
<dbReference type="Gene3D" id="3.30.20.10">
    <property type="entry name" value="Endochitinase, domain 2"/>
    <property type="match status" value="1"/>
</dbReference>
<evidence type="ECO:0000313" key="8">
    <source>
        <dbReference type="EMBL" id="CAH8358555.1"/>
    </source>
</evidence>
<evidence type="ECO:0000256" key="3">
    <source>
        <dbReference type="ARBA" id="ARBA00023157"/>
    </source>
</evidence>
<proteinExistence type="inferred from homology"/>
<dbReference type="PROSITE" id="PS00774">
    <property type="entry name" value="CHITINASE_19_2"/>
    <property type="match status" value="1"/>
</dbReference>
<feature type="disulfide bond" evidence="4 5">
    <location>
        <begin position="34"/>
        <end position="48"/>
    </location>
</feature>
<gene>
    <name evidence="8" type="ORF">ERUC_LOCUS24311</name>
</gene>
<dbReference type="AlphaFoldDB" id="A0ABC8KJ52"/>
<keyword evidence="2 5" id="KW-0147">Chitin-binding</keyword>
<dbReference type="Gene3D" id="3.30.60.10">
    <property type="entry name" value="Endochitinase-like"/>
    <property type="match status" value="1"/>
</dbReference>
<dbReference type="InterPro" id="IPR036861">
    <property type="entry name" value="Endochitinase-like_sf"/>
</dbReference>
<dbReference type="InterPro" id="IPR016283">
    <property type="entry name" value="Glyco_hydro_19"/>
</dbReference>
<feature type="disulfide bond" evidence="4 5">
    <location>
        <begin position="29"/>
        <end position="41"/>
    </location>
</feature>
<reference evidence="8 9" key="1">
    <citation type="submission" date="2022-03" db="EMBL/GenBank/DDBJ databases">
        <authorList>
            <person name="Macdonald S."/>
            <person name="Ahmed S."/>
            <person name="Newling K."/>
        </authorList>
    </citation>
    <scope>NUCLEOTIDE SEQUENCE [LARGE SCALE GENOMIC DNA]</scope>
</reference>
<evidence type="ECO:0000256" key="4">
    <source>
        <dbReference type="PIRSR" id="PIRSR001060-2"/>
    </source>
</evidence>